<name>A0A0P9FC49_9CHLR</name>
<evidence type="ECO:0000313" key="3">
    <source>
        <dbReference type="Proteomes" id="UP000050509"/>
    </source>
</evidence>
<gene>
    <name evidence="2" type="ORF">SE17_28490</name>
</gene>
<organism evidence="2 3">
    <name type="scientific">Kouleothrix aurantiaca</name>
    <dbReference type="NCBI Taxonomy" id="186479"/>
    <lineage>
        <taxon>Bacteria</taxon>
        <taxon>Bacillati</taxon>
        <taxon>Chloroflexota</taxon>
        <taxon>Chloroflexia</taxon>
        <taxon>Chloroflexales</taxon>
        <taxon>Roseiflexineae</taxon>
        <taxon>Roseiflexaceae</taxon>
        <taxon>Kouleothrix</taxon>
    </lineage>
</organism>
<evidence type="ECO:0000313" key="2">
    <source>
        <dbReference type="EMBL" id="KPV50175.1"/>
    </source>
</evidence>
<keyword evidence="3" id="KW-1185">Reference proteome</keyword>
<accession>A0A0P9FC49</accession>
<reference evidence="2 3" key="1">
    <citation type="submission" date="2015-09" db="EMBL/GenBank/DDBJ databases">
        <title>Draft genome sequence of Kouleothrix aurantiaca JCM 19913.</title>
        <authorList>
            <person name="Hemp J."/>
        </authorList>
    </citation>
    <scope>NUCLEOTIDE SEQUENCE [LARGE SCALE GENOMIC DNA]</scope>
    <source>
        <strain evidence="2 3">COM-B</strain>
    </source>
</reference>
<proteinExistence type="inferred from homology"/>
<evidence type="ECO:0008006" key="4">
    <source>
        <dbReference type="Google" id="ProtNLM"/>
    </source>
</evidence>
<dbReference type="EMBL" id="LJCR01001544">
    <property type="protein sequence ID" value="KPV50175.1"/>
    <property type="molecule type" value="Genomic_DNA"/>
</dbReference>
<dbReference type="AlphaFoldDB" id="A0A0P9FC49"/>
<sequence>MTQAAGSVSVAPHVLNNLIALAVREVPGIARLGTSPRARSRLRGDGIALAIGADGVNADCYLVALPDTNLVDLGIAVQATVAAVIRELAGMVVREVNVYIQDVEAANA</sequence>
<dbReference type="Proteomes" id="UP000050509">
    <property type="component" value="Unassembled WGS sequence"/>
</dbReference>
<dbReference type="InterPro" id="IPR005531">
    <property type="entry name" value="Asp23"/>
</dbReference>
<comment type="caution">
    <text evidence="2">The sequence shown here is derived from an EMBL/GenBank/DDBJ whole genome shotgun (WGS) entry which is preliminary data.</text>
</comment>
<dbReference type="Pfam" id="PF03780">
    <property type="entry name" value="Asp23"/>
    <property type="match status" value="1"/>
</dbReference>
<protein>
    <recommendedName>
        <fullName evidence="4">Alkaline-shock protein</fullName>
    </recommendedName>
</protein>
<comment type="similarity">
    <text evidence="1">Belongs to the asp23 family.</text>
</comment>
<evidence type="ECO:0000256" key="1">
    <source>
        <dbReference type="ARBA" id="ARBA00005721"/>
    </source>
</evidence>